<keyword evidence="6 8" id="KW-1133">Transmembrane helix</keyword>
<dbReference type="RefSeq" id="WP_162084606.1">
    <property type="nucleotide sequence ID" value="NZ_AP021881.1"/>
</dbReference>
<feature type="transmembrane region" description="Helical" evidence="8">
    <location>
        <begin position="206"/>
        <end position="227"/>
    </location>
</feature>
<evidence type="ECO:0000256" key="5">
    <source>
        <dbReference type="ARBA" id="ARBA00022692"/>
    </source>
</evidence>
<dbReference type="InterPro" id="IPR011541">
    <property type="entry name" value="Ni/Co_transpt_high_affinity"/>
</dbReference>
<proteinExistence type="inferred from homology"/>
<dbReference type="AlphaFoldDB" id="A0A809SDN9"/>
<keyword evidence="3 8" id="KW-0813">Transport</keyword>
<gene>
    <name evidence="9" type="ORF">SFSGTM_14350</name>
</gene>
<dbReference type="KEGG" id="sniv:SFSGTM_14350"/>
<feature type="transmembrane region" description="Helical" evidence="8">
    <location>
        <begin position="86"/>
        <end position="107"/>
    </location>
</feature>
<evidence type="ECO:0000256" key="3">
    <source>
        <dbReference type="ARBA" id="ARBA00022448"/>
    </source>
</evidence>
<dbReference type="GO" id="GO:0005886">
    <property type="term" value="C:plasma membrane"/>
    <property type="evidence" value="ECO:0007669"/>
    <property type="project" value="UniProtKB-SubCell"/>
</dbReference>
<evidence type="ECO:0000256" key="1">
    <source>
        <dbReference type="ARBA" id="ARBA00004127"/>
    </source>
</evidence>
<reference evidence="10" key="1">
    <citation type="submission" date="2019-11" db="EMBL/GenBank/DDBJ databases">
        <title>Isolation and characterization of a novel species in the genus Sulfuriferula.</title>
        <authorList>
            <person name="Mochizuki J."/>
            <person name="Kojima H."/>
            <person name="Fukui M."/>
        </authorList>
    </citation>
    <scope>NUCLEOTIDE SEQUENCE [LARGE SCALE GENOMIC DNA]</scope>
    <source>
        <strain evidence="10">SGTM</strain>
    </source>
</reference>
<feature type="transmembrane region" description="Helical" evidence="8">
    <location>
        <begin position="46"/>
        <end position="74"/>
    </location>
</feature>
<sequence length="273" mass="29833">MPVSVPDSLIGMIFLVFMLGLRHGMDPDHLATIDGMARANSVVRPRLARWAGLLFSLGHGLTVILTAGMISLLAQTWQVPVWFEALGAWISIFFLLALGLTNLYVVFRVPSGEVVKITGAKSRIFRFLFARIQHPGWMVLVGVLFALSFDTMSQVAFFSISVQTGHSWMSPMLLGLVFMLGMIVTDGLNGYWVAKMILRTDKLALVSSRVLGLTVAGLSLVVGGMGLSRQLFPDVDILTNISPLHQGIGLIAFIATSYVVALWLSRPKNIFSI</sequence>
<dbReference type="PANTHER" id="PTHR31611:SF0">
    <property type="entry name" value="HIGH-AFFINITY NICKEL TRANSPORT PROTEIN NIC1"/>
    <property type="match status" value="1"/>
</dbReference>
<keyword evidence="5 8" id="KW-0812">Transmembrane</keyword>
<organism evidence="9 10">
    <name type="scientific">Sulfuriferula nivalis</name>
    <dbReference type="NCBI Taxonomy" id="2675298"/>
    <lineage>
        <taxon>Bacteria</taxon>
        <taxon>Pseudomonadati</taxon>
        <taxon>Pseudomonadota</taxon>
        <taxon>Betaproteobacteria</taxon>
        <taxon>Nitrosomonadales</taxon>
        <taxon>Sulfuricellaceae</taxon>
        <taxon>Sulfuriferula</taxon>
    </lineage>
</organism>
<dbReference type="GO" id="GO:0012505">
    <property type="term" value="C:endomembrane system"/>
    <property type="evidence" value="ECO:0007669"/>
    <property type="project" value="UniProtKB-SubCell"/>
</dbReference>
<name>A0A809SDN9_9PROT</name>
<dbReference type="EMBL" id="AP021881">
    <property type="protein sequence ID" value="BBP00727.1"/>
    <property type="molecule type" value="Genomic_DNA"/>
</dbReference>
<evidence type="ECO:0000313" key="10">
    <source>
        <dbReference type="Proteomes" id="UP000463939"/>
    </source>
</evidence>
<feature type="transmembrane region" description="Helical" evidence="8">
    <location>
        <begin position="6"/>
        <end position="25"/>
    </location>
</feature>
<dbReference type="Pfam" id="PF03824">
    <property type="entry name" value="NicO"/>
    <property type="match status" value="1"/>
</dbReference>
<keyword evidence="10" id="KW-1185">Reference proteome</keyword>
<feature type="transmembrane region" description="Helical" evidence="8">
    <location>
        <begin position="169"/>
        <end position="194"/>
    </location>
</feature>
<keyword evidence="4" id="KW-0533">Nickel</keyword>
<evidence type="ECO:0000313" key="9">
    <source>
        <dbReference type="EMBL" id="BBP00727.1"/>
    </source>
</evidence>
<evidence type="ECO:0000256" key="7">
    <source>
        <dbReference type="ARBA" id="ARBA00023136"/>
    </source>
</evidence>
<dbReference type="Proteomes" id="UP000463939">
    <property type="component" value="Chromosome"/>
</dbReference>
<feature type="transmembrane region" description="Helical" evidence="8">
    <location>
        <begin position="247"/>
        <end position="264"/>
    </location>
</feature>
<evidence type="ECO:0000256" key="6">
    <source>
        <dbReference type="ARBA" id="ARBA00022989"/>
    </source>
</evidence>
<keyword evidence="7 8" id="KW-0472">Membrane</keyword>
<dbReference type="GO" id="GO:0015099">
    <property type="term" value="F:nickel cation transmembrane transporter activity"/>
    <property type="evidence" value="ECO:0007669"/>
    <property type="project" value="UniProtKB-UniRule"/>
</dbReference>
<evidence type="ECO:0000256" key="2">
    <source>
        <dbReference type="ARBA" id="ARBA00010892"/>
    </source>
</evidence>
<evidence type="ECO:0000256" key="4">
    <source>
        <dbReference type="ARBA" id="ARBA00022596"/>
    </source>
</evidence>
<accession>A0A809SDN9</accession>
<dbReference type="PANTHER" id="PTHR31611">
    <property type="entry name" value="HIGH-AFFINITY NICKEL TRANSPORT PROTEIN NIC1"/>
    <property type="match status" value="1"/>
</dbReference>
<feature type="transmembrane region" description="Helical" evidence="8">
    <location>
        <begin position="128"/>
        <end position="149"/>
    </location>
</feature>
<evidence type="ECO:0000256" key="8">
    <source>
        <dbReference type="RuleBase" id="RU362101"/>
    </source>
</evidence>
<comment type="similarity">
    <text evidence="2 8">Belongs to the NiCoT transporter (TC 2.A.52) family.</text>
</comment>
<dbReference type="InterPro" id="IPR004688">
    <property type="entry name" value="Ni/Co_transpt"/>
</dbReference>
<comment type="subcellular location">
    <subcellularLocation>
        <location evidence="8">Cell membrane</location>
        <topology evidence="8">Multi-pass membrane protein</topology>
    </subcellularLocation>
    <subcellularLocation>
        <location evidence="1">Endomembrane system</location>
        <topology evidence="1">Multi-pass membrane protein</topology>
    </subcellularLocation>
</comment>
<protein>
    <recommendedName>
        <fullName evidence="8">Nickel/cobalt efflux system</fullName>
    </recommendedName>
</protein>